<dbReference type="InterPro" id="IPR038277">
    <property type="entry name" value="UreF_sf"/>
</dbReference>
<dbReference type="EMBL" id="LT670818">
    <property type="protein sequence ID" value="SHG44723.1"/>
    <property type="molecule type" value="Genomic_DNA"/>
</dbReference>
<dbReference type="Proteomes" id="UP000190675">
    <property type="component" value="Chromosome I"/>
</dbReference>
<accession>A0A1M5JXH1</accession>
<dbReference type="InterPro" id="IPR002639">
    <property type="entry name" value="UreF"/>
</dbReference>
<gene>
    <name evidence="3" type="primary">ureF</name>
    <name evidence="4" type="ORF">SAMN05444169_2515</name>
</gene>
<name>A0A1M5JXH1_9BRAD</name>
<dbReference type="PANTHER" id="PTHR33620">
    <property type="entry name" value="UREASE ACCESSORY PROTEIN F"/>
    <property type="match status" value="1"/>
</dbReference>
<evidence type="ECO:0000313" key="4">
    <source>
        <dbReference type="EMBL" id="SHG44723.1"/>
    </source>
</evidence>
<dbReference type="AlphaFoldDB" id="A0A1M5JXH1"/>
<evidence type="ECO:0000256" key="3">
    <source>
        <dbReference type="HAMAP-Rule" id="MF_01385"/>
    </source>
</evidence>
<comment type="subunit">
    <text evidence="3">UreD, UreF and UreG form a complex that acts as a GTP-hydrolysis-dependent molecular chaperone, activating the urease apoprotein by helping to assemble the nickel containing metallocenter of UreC. The UreE protein probably delivers the nickel.</text>
</comment>
<dbReference type="OrthoDB" id="9798772at2"/>
<dbReference type="GO" id="GO:0005737">
    <property type="term" value="C:cytoplasm"/>
    <property type="evidence" value="ECO:0007669"/>
    <property type="project" value="UniProtKB-SubCell"/>
</dbReference>
<comment type="similarity">
    <text evidence="3">Belongs to the UreF family.</text>
</comment>
<dbReference type="PANTHER" id="PTHR33620:SF1">
    <property type="entry name" value="UREASE ACCESSORY PROTEIN F"/>
    <property type="match status" value="1"/>
</dbReference>
<dbReference type="HAMAP" id="MF_01385">
    <property type="entry name" value="UreF"/>
    <property type="match status" value="1"/>
</dbReference>
<dbReference type="RefSeq" id="WP_079566245.1">
    <property type="nucleotide sequence ID" value="NZ_LT670818.1"/>
</dbReference>
<protein>
    <recommendedName>
        <fullName evidence="3">Urease accessory protein UreF</fullName>
    </recommendedName>
</protein>
<dbReference type="Gene3D" id="1.10.4190.10">
    <property type="entry name" value="Urease accessory protein UreF"/>
    <property type="match status" value="1"/>
</dbReference>
<evidence type="ECO:0000256" key="1">
    <source>
        <dbReference type="ARBA" id="ARBA00022988"/>
    </source>
</evidence>
<organism evidence="4 5">
    <name type="scientific">Bradyrhizobium erythrophlei</name>
    <dbReference type="NCBI Taxonomy" id="1437360"/>
    <lineage>
        <taxon>Bacteria</taxon>
        <taxon>Pseudomonadati</taxon>
        <taxon>Pseudomonadota</taxon>
        <taxon>Alphaproteobacteria</taxon>
        <taxon>Hyphomicrobiales</taxon>
        <taxon>Nitrobacteraceae</taxon>
        <taxon>Bradyrhizobium</taxon>
    </lineage>
</organism>
<keyword evidence="3" id="KW-0963">Cytoplasm</keyword>
<sequence>MLALLHTIWQADGTFPSGSFAFSYGVEGAAALGRVSDKTSLLSLVATILQFRWATFDRVALLQAYRASMDLSKVARIDHDVEASTFGDSMRTGSRRNGGSFLASHSALGNDAATALRLCVRRKECLGHIAVMQGAVWPTLGMDERLVQFASGYMTASGIASAAVRLGVVGALQAQGVVSEALPLIETLVAREVPEDARLSSGLPFLDIASARQAQASLRLFAN</sequence>
<dbReference type="Pfam" id="PF01730">
    <property type="entry name" value="UreF"/>
    <property type="match status" value="1"/>
</dbReference>
<comment type="function">
    <text evidence="3">Required for maturation of urease via the functional incorporation of the urease nickel metallocenter.</text>
</comment>
<evidence type="ECO:0000256" key="2">
    <source>
        <dbReference type="ARBA" id="ARBA00023186"/>
    </source>
</evidence>
<comment type="subcellular location">
    <subcellularLocation>
        <location evidence="3">Cytoplasm</location>
    </subcellularLocation>
</comment>
<keyword evidence="2 3" id="KW-0143">Chaperone</keyword>
<dbReference type="PIRSF" id="PIRSF009467">
    <property type="entry name" value="Ureas_acces_UreF"/>
    <property type="match status" value="1"/>
</dbReference>
<proteinExistence type="inferred from homology"/>
<dbReference type="GO" id="GO:0016151">
    <property type="term" value="F:nickel cation binding"/>
    <property type="evidence" value="ECO:0007669"/>
    <property type="project" value="UniProtKB-UniRule"/>
</dbReference>
<keyword evidence="1 3" id="KW-0996">Nickel insertion</keyword>
<reference evidence="4 5" key="1">
    <citation type="submission" date="2016-11" db="EMBL/GenBank/DDBJ databases">
        <authorList>
            <person name="Jaros S."/>
            <person name="Januszkiewicz K."/>
            <person name="Wedrychowicz H."/>
        </authorList>
    </citation>
    <scope>NUCLEOTIDE SEQUENCE [LARGE SCALE GENOMIC DNA]</scope>
    <source>
        <strain evidence="4 5">GAS242</strain>
    </source>
</reference>
<evidence type="ECO:0000313" key="5">
    <source>
        <dbReference type="Proteomes" id="UP000190675"/>
    </source>
</evidence>